<feature type="binding site" evidence="5">
    <location>
        <position position="220"/>
    </location>
    <ligand>
        <name>adenosylcob(III)alamin</name>
        <dbReference type="ChEBI" id="CHEBI:18408"/>
    </ligand>
</feature>
<comment type="function">
    <text evidence="5">Catalyzes the deamination of various vicinal amino-alcohols to oxo compounds. Allows this organism to utilize ethanolamine as the sole source of nitrogen and carbon in the presence of external vitamin B12.</text>
</comment>
<accession>A0A2D1KRC4</accession>
<dbReference type="RefSeq" id="WP_010014058.1">
    <property type="nucleotide sequence ID" value="NZ_AEOS01000242.1"/>
</dbReference>
<evidence type="ECO:0000256" key="1">
    <source>
        <dbReference type="ARBA" id="ARBA00022628"/>
    </source>
</evidence>
<dbReference type="InterPro" id="IPR009246">
    <property type="entry name" value="EutC"/>
</dbReference>
<gene>
    <name evidence="5" type="primary">eutC</name>
    <name evidence="6" type="ORF">LC20004_12250</name>
</gene>
<keyword evidence="1 5" id="KW-0846">Cobalamin</keyword>
<comment type="catalytic activity">
    <reaction evidence="5">
        <text>ethanolamine = acetaldehyde + NH4(+)</text>
        <dbReference type="Rhea" id="RHEA:15313"/>
        <dbReference type="ChEBI" id="CHEBI:15343"/>
        <dbReference type="ChEBI" id="CHEBI:28938"/>
        <dbReference type="ChEBI" id="CHEBI:57603"/>
        <dbReference type="EC" id="4.3.1.7"/>
    </reaction>
</comment>
<comment type="subcellular location">
    <subcellularLocation>
        <location evidence="5">Bacterial microcompartment</location>
    </subcellularLocation>
</comment>
<keyword evidence="2 5" id="KW-0456">Lyase</keyword>
<dbReference type="UniPathway" id="UPA00560"/>
<keyword evidence="7" id="KW-1185">Reference proteome</keyword>
<comment type="subunit">
    <text evidence="5">The basic unit is a heterodimer which dimerizes to form tetramers. The heterotetramers trimerize; 6 large subunits form a core ring with 6 small subunits projecting outwards.</text>
</comment>
<dbReference type="KEGG" id="lcy:LC20004_12250"/>
<dbReference type="GO" id="GO:0046336">
    <property type="term" value="P:ethanolamine catabolic process"/>
    <property type="evidence" value="ECO:0007669"/>
    <property type="project" value="UniProtKB-UniRule"/>
</dbReference>
<comment type="cofactor">
    <cofactor evidence="5">
        <name>adenosylcob(III)alamin</name>
        <dbReference type="ChEBI" id="CHEBI:18408"/>
    </cofactor>
    <text evidence="5">Binds between the large and small subunits.</text>
</comment>
<evidence type="ECO:0000256" key="3">
    <source>
        <dbReference type="ARBA" id="ARBA00023285"/>
    </source>
</evidence>
<dbReference type="AlphaFoldDB" id="A0A2D1KRC4"/>
<reference evidence="6 7" key="1">
    <citation type="submission" date="2016-10" db="EMBL/GenBank/DDBJ databases">
        <title>The whole genome sequencing and assembly of L. cotyniformis subsp. torquens DSM 20004 strain.</title>
        <authorList>
            <person name="Park M.-K."/>
            <person name="Lee Y.-J."/>
            <person name="Yi H."/>
            <person name="Bahn Y.-S."/>
            <person name="Kim J.F."/>
            <person name="Lee D.-W."/>
        </authorList>
    </citation>
    <scope>NUCLEOTIDE SEQUENCE [LARGE SCALE GENOMIC DNA]</scope>
    <source>
        <strain evidence="6 7">DSM 20004</strain>
    </source>
</reference>
<dbReference type="Gene3D" id="3.40.50.11240">
    <property type="entry name" value="Ethanolamine ammonia-lyase light chain (EutC)"/>
    <property type="match status" value="1"/>
</dbReference>
<organism evidence="6 7">
    <name type="scientific">Loigolactobacillus coryniformis subsp. torquens DSM 20004 = KCTC 3535</name>
    <dbReference type="NCBI Taxonomy" id="1423822"/>
    <lineage>
        <taxon>Bacteria</taxon>
        <taxon>Bacillati</taxon>
        <taxon>Bacillota</taxon>
        <taxon>Bacilli</taxon>
        <taxon>Lactobacillales</taxon>
        <taxon>Lactobacillaceae</taxon>
        <taxon>Loigolactobacillus</taxon>
    </lineage>
</organism>
<dbReference type="GO" id="GO:0031471">
    <property type="term" value="C:ethanolamine degradation polyhedral organelle"/>
    <property type="evidence" value="ECO:0007669"/>
    <property type="project" value="UniProtKB-UniRule"/>
</dbReference>
<keyword evidence="3 5" id="KW-0170">Cobalt</keyword>
<protein>
    <recommendedName>
        <fullName evidence="5">Ethanolamine ammonia-lyase small subunit</fullName>
        <shortName evidence="5">EAL small subunit</shortName>
        <ecNumber evidence="5">4.3.1.7</ecNumber>
    </recommendedName>
</protein>
<dbReference type="PANTHER" id="PTHR39330:SF1">
    <property type="entry name" value="ETHANOLAMINE AMMONIA-LYASE SMALL SUBUNIT"/>
    <property type="match status" value="1"/>
</dbReference>
<evidence type="ECO:0000256" key="2">
    <source>
        <dbReference type="ARBA" id="ARBA00023239"/>
    </source>
</evidence>
<dbReference type="GO" id="GO:0006520">
    <property type="term" value="P:amino acid metabolic process"/>
    <property type="evidence" value="ECO:0007669"/>
    <property type="project" value="InterPro"/>
</dbReference>
<evidence type="ECO:0000313" key="6">
    <source>
        <dbReference type="EMBL" id="ATO44629.1"/>
    </source>
</evidence>
<dbReference type="NCBIfam" id="NF003971">
    <property type="entry name" value="PRK05465.1"/>
    <property type="match status" value="1"/>
</dbReference>
<dbReference type="GO" id="GO:0031419">
    <property type="term" value="F:cobalamin binding"/>
    <property type="evidence" value="ECO:0007669"/>
    <property type="project" value="UniProtKB-UniRule"/>
</dbReference>
<evidence type="ECO:0000256" key="5">
    <source>
        <dbReference type="HAMAP-Rule" id="MF_00601"/>
    </source>
</evidence>
<comment type="similarity">
    <text evidence="5">Belongs to the EutC family.</text>
</comment>
<dbReference type="OrthoDB" id="114248at2"/>
<feature type="binding site" evidence="5">
    <location>
        <position position="199"/>
    </location>
    <ligand>
        <name>adenosylcob(III)alamin</name>
        <dbReference type="ChEBI" id="CHEBI:18408"/>
    </ligand>
</feature>
<dbReference type="PIRSF" id="PIRSF018982">
    <property type="entry name" value="EutC"/>
    <property type="match status" value="1"/>
</dbReference>
<evidence type="ECO:0000313" key="7">
    <source>
        <dbReference type="Proteomes" id="UP000223559"/>
    </source>
</evidence>
<dbReference type="EMBL" id="CP017697">
    <property type="protein sequence ID" value="ATO44629.1"/>
    <property type="molecule type" value="Genomic_DNA"/>
</dbReference>
<dbReference type="GO" id="GO:0009350">
    <property type="term" value="C:ethanolamine ammonia-lyase complex"/>
    <property type="evidence" value="ECO:0007669"/>
    <property type="project" value="UniProtKB-UniRule"/>
</dbReference>
<proteinExistence type="inferred from homology"/>
<comment type="pathway">
    <text evidence="5">Amine and polyamine degradation; ethanolamine degradation.</text>
</comment>
<dbReference type="HAMAP" id="MF_00601">
    <property type="entry name" value="EutC"/>
    <property type="match status" value="1"/>
</dbReference>
<dbReference type="Pfam" id="PF05985">
    <property type="entry name" value="EutC"/>
    <property type="match status" value="1"/>
</dbReference>
<evidence type="ECO:0000256" key="4">
    <source>
        <dbReference type="ARBA" id="ARBA00024446"/>
    </source>
</evidence>
<dbReference type="GO" id="GO:0008851">
    <property type="term" value="F:ethanolamine ammonia-lyase activity"/>
    <property type="evidence" value="ECO:0007669"/>
    <property type="project" value="UniProtKB-UniRule"/>
</dbReference>
<dbReference type="InterPro" id="IPR042251">
    <property type="entry name" value="EutC_C"/>
</dbReference>
<dbReference type="PANTHER" id="PTHR39330">
    <property type="entry name" value="ETHANOLAMINE AMMONIA-LYASE LIGHT CHAIN"/>
    <property type="match status" value="1"/>
</dbReference>
<dbReference type="InterPro" id="IPR042255">
    <property type="entry name" value="EutC_N"/>
</dbReference>
<dbReference type="Gene3D" id="1.10.30.40">
    <property type="entry name" value="Ethanolamine ammonia-lyase light chain (EutC), N-terminal domain"/>
    <property type="match status" value="1"/>
</dbReference>
<name>A0A2D1KRC4_9LACO</name>
<keyword evidence="4 5" id="KW-1283">Bacterial microcompartment</keyword>
<dbReference type="Proteomes" id="UP000223559">
    <property type="component" value="Chromosome"/>
</dbReference>
<sequence length="306" mass="33806">MMQFDEEADLQIMSPAQFKRNPHCRRVSPIDPTPLVDPYQQKQHQQILLTPINRQKLLEMKIATPARIGLGRCGTRYLTQPRLKFLADHAAARDAVLTEVTPKFIQQLGLITAKTTCQNKQDYLKNPPKGRQFTATALQQLTSQLPQYATIQLIIGDGLSSAAITSNLGQLLPLLQHTFKKAGTPIDRDHIPFIKYARVAAMDAIGATTKADVVCMLIGERPGLVSANSLSAYIAYRPEVGMPEARRTVISNIHAGGTTVQKAAQQINAACQAMLRYHLSGVALKQKLASSTKNSQLKSHYQMRLD</sequence>
<dbReference type="EC" id="4.3.1.7" evidence="5"/>